<organism evidence="1 2">
    <name type="scientific">Auraticoccus monumenti</name>
    <dbReference type="NCBI Taxonomy" id="675864"/>
    <lineage>
        <taxon>Bacteria</taxon>
        <taxon>Bacillati</taxon>
        <taxon>Actinomycetota</taxon>
        <taxon>Actinomycetes</taxon>
        <taxon>Propionibacteriales</taxon>
        <taxon>Propionibacteriaceae</taxon>
        <taxon>Auraticoccus</taxon>
    </lineage>
</organism>
<evidence type="ECO:0000313" key="2">
    <source>
        <dbReference type="Proteomes" id="UP000198546"/>
    </source>
</evidence>
<evidence type="ECO:0000313" key="1">
    <source>
        <dbReference type="EMBL" id="SDE38336.1"/>
    </source>
</evidence>
<dbReference type="Proteomes" id="UP000198546">
    <property type="component" value="Chromosome i"/>
</dbReference>
<reference evidence="1 2" key="1">
    <citation type="submission" date="2016-10" db="EMBL/GenBank/DDBJ databases">
        <authorList>
            <person name="de Groot N.N."/>
        </authorList>
    </citation>
    <scope>NUCLEOTIDE SEQUENCE [LARGE SCALE GENOMIC DNA]</scope>
    <source>
        <strain evidence="1 2">MON 2.2</strain>
    </source>
</reference>
<dbReference type="InterPro" id="IPR046040">
    <property type="entry name" value="DUF5998"/>
</dbReference>
<dbReference type="OrthoDB" id="3725224at2"/>
<dbReference type="STRING" id="675864.SAMN04489747_3261"/>
<protein>
    <recommendedName>
        <fullName evidence="3">Phosphodiesterase</fullName>
    </recommendedName>
</protein>
<dbReference type="Pfam" id="PF19461">
    <property type="entry name" value="DUF5998"/>
    <property type="match status" value="1"/>
</dbReference>
<name>A0A1G7CI20_9ACTN</name>
<proteinExistence type="predicted"/>
<dbReference type="EMBL" id="LT629688">
    <property type="protein sequence ID" value="SDE38336.1"/>
    <property type="molecule type" value="Genomic_DNA"/>
</dbReference>
<gene>
    <name evidence="1" type="ORF">SAMN04489747_3261</name>
</gene>
<keyword evidence="2" id="KW-1185">Reference proteome</keyword>
<accession>A0A1G7CI20</accession>
<sequence>MSTSTTLAAELSDEIAASGYFPALIADAVADGVGGEQIEAYCLHLEPTFTHDQIHRHLTVLVLTPTRLVLVHTDEAPAHPDQPADSGPAADQGQQAILSIESISLSGLTAVALTKVVADPAGWRPGSERPAGGVTEAWLNVGWGTVRRIELEPAGCEDPQCTAEHGLTGTLSSEDLTLRASVAADGAPQIERLVSFATALQRASGVVGASRGGR</sequence>
<evidence type="ECO:0008006" key="3">
    <source>
        <dbReference type="Google" id="ProtNLM"/>
    </source>
</evidence>
<dbReference type="RefSeq" id="WP_090594975.1">
    <property type="nucleotide sequence ID" value="NZ_LT629688.1"/>
</dbReference>
<dbReference type="AlphaFoldDB" id="A0A1G7CI20"/>